<dbReference type="SMART" id="SM00052">
    <property type="entry name" value="EAL"/>
    <property type="match status" value="1"/>
</dbReference>
<proteinExistence type="predicted"/>
<dbReference type="EMBL" id="CP073910">
    <property type="protein sequence ID" value="QUT07752.1"/>
    <property type="molecule type" value="Genomic_DNA"/>
</dbReference>
<dbReference type="AlphaFoldDB" id="A0A975Q3Q0"/>
<dbReference type="PANTHER" id="PTHR33121:SF79">
    <property type="entry name" value="CYCLIC DI-GMP PHOSPHODIESTERASE PDED-RELATED"/>
    <property type="match status" value="1"/>
</dbReference>
<dbReference type="InterPro" id="IPR043128">
    <property type="entry name" value="Rev_trsase/Diguanyl_cyclase"/>
</dbReference>
<dbReference type="Gene3D" id="3.30.70.270">
    <property type="match status" value="1"/>
</dbReference>
<gene>
    <name evidence="3" type="ORF">KFK14_10435</name>
</gene>
<dbReference type="Gene3D" id="3.20.20.450">
    <property type="entry name" value="EAL domain"/>
    <property type="match status" value="1"/>
</dbReference>
<feature type="domain" description="GGDEF" evidence="2">
    <location>
        <begin position="236"/>
        <end position="376"/>
    </location>
</feature>
<dbReference type="InterPro" id="IPR029787">
    <property type="entry name" value="Nucleotide_cyclase"/>
</dbReference>
<dbReference type="PANTHER" id="PTHR33121">
    <property type="entry name" value="CYCLIC DI-GMP PHOSPHODIESTERASE PDEF"/>
    <property type="match status" value="1"/>
</dbReference>
<dbReference type="CDD" id="cd01948">
    <property type="entry name" value="EAL"/>
    <property type="match status" value="1"/>
</dbReference>
<dbReference type="SUPFAM" id="SSF55073">
    <property type="entry name" value="Nucleotide cyclase"/>
    <property type="match status" value="1"/>
</dbReference>
<dbReference type="InterPro" id="IPR035919">
    <property type="entry name" value="EAL_sf"/>
</dbReference>
<evidence type="ECO:0000259" key="1">
    <source>
        <dbReference type="PROSITE" id="PS50883"/>
    </source>
</evidence>
<dbReference type="Pfam" id="PF00563">
    <property type="entry name" value="EAL"/>
    <property type="match status" value="1"/>
</dbReference>
<feature type="domain" description="EAL" evidence="1">
    <location>
        <begin position="385"/>
        <end position="634"/>
    </location>
</feature>
<dbReference type="Proteomes" id="UP000681425">
    <property type="component" value="Chromosome"/>
</dbReference>
<dbReference type="KEGG" id="spph:KFK14_10435"/>
<accession>A0A975Q3Q0</accession>
<dbReference type="InterPro" id="IPR000160">
    <property type="entry name" value="GGDEF_dom"/>
</dbReference>
<dbReference type="RefSeq" id="WP_212610737.1">
    <property type="nucleotide sequence ID" value="NZ_CP073910.1"/>
</dbReference>
<dbReference type="CDD" id="cd01949">
    <property type="entry name" value="GGDEF"/>
    <property type="match status" value="1"/>
</dbReference>
<dbReference type="GO" id="GO:0071111">
    <property type="term" value="F:cyclic-guanylate-specific phosphodiesterase activity"/>
    <property type="evidence" value="ECO:0007669"/>
    <property type="project" value="InterPro"/>
</dbReference>
<dbReference type="PROSITE" id="PS50887">
    <property type="entry name" value="GGDEF"/>
    <property type="match status" value="1"/>
</dbReference>
<dbReference type="PROSITE" id="PS50883">
    <property type="entry name" value="EAL"/>
    <property type="match status" value="1"/>
</dbReference>
<sequence length="634" mass="68171">MEAEQRFLASDVQIVVIDARRSTSPELLVEPFAGAVEATGGALIALVGEGAESAVPQIMAAGATHYLAAPFGLDAFAATLSSAQRLVERLGGDVKRAGDSRAIRRSDALRWRFDRETGEVELSEALAAEIAGHCAPTPRSLLKSLSRSDRVAAIAAIRMVAYSGGTAAFAHDMAEDGRKRVAHHLHADKDSIVGEVELLPGATIWRKRGQRDYLTGLSNRAEALSWLDEALMEAKTPPIILLLSVSQLDRVNTAYGQMAGDALLGRLARRMERLVDELVGTGALLARITGTEFLIGLSGEVGSEAGMERAKFLARRLVATISQPFNAGDHLIRLTGRCGIAGARKGDDAVRLLRHAAMALADARQSDGEGIRIFTRQRHSREVDPDRLEADLRLALDRGEIDIVFQPQYATGNDELLGVEALARWTHPEHGALGAGVLFATAERSDFLLPLSAHIHAESLRLAAAWPSGLNALRLSINVTAADISQPDFLENFLILVDRSGFPRGRLTVEITESGLVDDIDAVAVLLNQMRAEGLRVAIDDFGTGYSSLAYLKALPLDYLKIDSGLAQDIAGSARDRIIVRGVIQMARSLGLTVIAEGVETEQQLSLLAREGCEIYQGFLRSPAISSDQLAQLV</sequence>
<evidence type="ECO:0000313" key="3">
    <source>
        <dbReference type="EMBL" id="QUT07752.1"/>
    </source>
</evidence>
<protein>
    <submittedName>
        <fullName evidence="3">Bifunctional diguanylate cyclase/phosphodiesterase</fullName>
    </submittedName>
</protein>
<dbReference type="InterPro" id="IPR050706">
    <property type="entry name" value="Cyclic-di-GMP_PDE-like"/>
</dbReference>
<keyword evidence="4" id="KW-1185">Reference proteome</keyword>
<organism evidence="3 4">
    <name type="scientific">Sphingobium phenoxybenzoativorans</name>
    <dbReference type="NCBI Taxonomy" id="1592790"/>
    <lineage>
        <taxon>Bacteria</taxon>
        <taxon>Pseudomonadati</taxon>
        <taxon>Pseudomonadota</taxon>
        <taxon>Alphaproteobacteria</taxon>
        <taxon>Sphingomonadales</taxon>
        <taxon>Sphingomonadaceae</taxon>
        <taxon>Sphingobium</taxon>
    </lineage>
</organism>
<reference evidence="3" key="1">
    <citation type="submission" date="2021-04" db="EMBL/GenBank/DDBJ databases">
        <title>Isolation of p-tert-butylphenol degrading bacteria Sphingobium phenoxybenzoativorans Tas13 from active sludge.</title>
        <authorList>
            <person name="Li Y."/>
        </authorList>
    </citation>
    <scope>NUCLEOTIDE SEQUENCE</scope>
    <source>
        <strain evidence="3">Tas13</strain>
    </source>
</reference>
<evidence type="ECO:0000313" key="4">
    <source>
        <dbReference type="Proteomes" id="UP000681425"/>
    </source>
</evidence>
<dbReference type="SUPFAM" id="SSF141868">
    <property type="entry name" value="EAL domain-like"/>
    <property type="match status" value="1"/>
</dbReference>
<evidence type="ECO:0000259" key="2">
    <source>
        <dbReference type="PROSITE" id="PS50887"/>
    </source>
</evidence>
<name>A0A975Q3Q0_9SPHN</name>
<dbReference type="Pfam" id="PF00990">
    <property type="entry name" value="GGDEF"/>
    <property type="match status" value="1"/>
</dbReference>
<dbReference type="InterPro" id="IPR001633">
    <property type="entry name" value="EAL_dom"/>
</dbReference>
<dbReference type="SMART" id="SM00267">
    <property type="entry name" value="GGDEF"/>
    <property type="match status" value="1"/>
</dbReference>